<feature type="compositionally biased region" description="Polar residues" evidence="1">
    <location>
        <begin position="188"/>
        <end position="201"/>
    </location>
</feature>
<feature type="region of interest" description="Disordered" evidence="1">
    <location>
        <begin position="149"/>
        <end position="253"/>
    </location>
</feature>
<proteinExistence type="predicted"/>
<protein>
    <submittedName>
        <fullName evidence="2">Uncharacterized protein</fullName>
    </submittedName>
</protein>
<feature type="compositionally biased region" description="Low complexity" evidence="1">
    <location>
        <begin position="165"/>
        <end position="176"/>
    </location>
</feature>
<feature type="compositionally biased region" description="Polar residues" evidence="1">
    <location>
        <begin position="229"/>
        <end position="253"/>
    </location>
</feature>
<dbReference type="EMBL" id="CDMZ01000959">
    <property type="protein sequence ID" value="CEM24642.1"/>
    <property type="molecule type" value="Genomic_DNA"/>
</dbReference>
<name>A0A0G4G7H7_9ALVE</name>
<dbReference type="VEuPathDB" id="CryptoDB:Cvel_4296"/>
<organism evidence="2">
    <name type="scientific">Chromera velia CCMP2878</name>
    <dbReference type="NCBI Taxonomy" id="1169474"/>
    <lineage>
        <taxon>Eukaryota</taxon>
        <taxon>Sar</taxon>
        <taxon>Alveolata</taxon>
        <taxon>Colpodellida</taxon>
        <taxon>Chromeraceae</taxon>
        <taxon>Chromera</taxon>
    </lineage>
</organism>
<evidence type="ECO:0000256" key="1">
    <source>
        <dbReference type="SAM" id="MobiDB-lite"/>
    </source>
</evidence>
<sequence>MDARERGTGEDGVAFDTQEYHTPLDNLPNFMLNEVRAQKMRMNEVILAEWRAERAQKPEIDRAFKIVEKFDAEMGGTLQSQVMGMKDYVPPSIENPQHQRGLQGALSRVANRPGGVLHGGIKIVRNENGGLATRGALREGKEGVGLFAYGGPRQVRGDHERRTNRGLGSRGLFLGRSARDNKELQARASVTASPRTLQDTNAASAQAAERSEEIEMSAPGAGVGFGLDSSPSERGNTVSPPESQPLLGSSGQQ</sequence>
<reference evidence="2" key="1">
    <citation type="submission" date="2014-11" db="EMBL/GenBank/DDBJ databases">
        <authorList>
            <person name="Otto D Thomas"/>
            <person name="Naeem Raeece"/>
        </authorList>
    </citation>
    <scope>NUCLEOTIDE SEQUENCE</scope>
</reference>
<accession>A0A0G4G7H7</accession>
<gene>
    <name evidence="2" type="ORF">Cvel_4296</name>
</gene>
<dbReference type="AlphaFoldDB" id="A0A0G4G7H7"/>
<evidence type="ECO:0000313" key="2">
    <source>
        <dbReference type="EMBL" id="CEM24642.1"/>
    </source>
</evidence>